<dbReference type="InterPro" id="IPR043129">
    <property type="entry name" value="ATPase_NBD"/>
</dbReference>
<evidence type="ECO:0000256" key="1">
    <source>
        <dbReference type="SAM" id="MobiDB-lite"/>
    </source>
</evidence>
<accession>A0A8C8ASD1</accession>
<feature type="region of interest" description="Disordered" evidence="1">
    <location>
        <begin position="153"/>
        <end position="174"/>
    </location>
</feature>
<sequence>MANTRFLSLCAYGRVTGLAVEAGAGVSHVTSSCLVAGGSLPATSVLLWLHGPPRPRLPSFSQISGPNGYWITLDKGWFCPEPLFQLKLLHQSSPGLPPWPCRASRRYEHTRRDMVGNATLSGSSSMFPSFPKRMCLELNTLFHGTESGTAAWAGGSRASSTHGWQRASTGSTGRAPLQQAGKLLLQEPCTLWGATGVGGTS</sequence>
<dbReference type="SUPFAM" id="SSF53067">
    <property type="entry name" value="Actin-like ATPase domain"/>
    <property type="match status" value="1"/>
</dbReference>
<reference evidence="2" key="1">
    <citation type="submission" date="2025-08" db="UniProtKB">
        <authorList>
            <consortium name="Ensembl"/>
        </authorList>
    </citation>
    <scope>IDENTIFICATION</scope>
</reference>
<dbReference type="Proteomes" id="UP000694552">
    <property type="component" value="Unplaced"/>
</dbReference>
<dbReference type="PANTHER" id="PTHR11937">
    <property type="entry name" value="ACTIN"/>
    <property type="match status" value="1"/>
</dbReference>
<feature type="compositionally biased region" description="Polar residues" evidence="1">
    <location>
        <begin position="157"/>
        <end position="172"/>
    </location>
</feature>
<keyword evidence="3" id="KW-1185">Reference proteome</keyword>
<evidence type="ECO:0000313" key="2">
    <source>
        <dbReference type="Ensembl" id="ENSOSUP00000009575.1"/>
    </source>
</evidence>
<reference evidence="2" key="2">
    <citation type="submission" date="2025-09" db="UniProtKB">
        <authorList>
            <consortium name="Ensembl"/>
        </authorList>
    </citation>
    <scope>IDENTIFICATION</scope>
</reference>
<proteinExistence type="predicted"/>
<dbReference type="InterPro" id="IPR004000">
    <property type="entry name" value="Actin"/>
</dbReference>
<organism evidence="2 3">
    <name type="scientific">Otus sunia</name>
    <name type="common">Oriental scops-owl</name>
    <dbReference type="NCBI Taxonomy" id="257818"/>
    <lineage>
        <taxon>Eukaryota</taxon>
        <taxon>Metazoa</taxon>
        <taxon>Chordata</taxon>
        <taxon>Craniata</taxon>
        <taxon>Vertebrata</taxon>
        <taxon>Euteleostomi</taxon>
        <taxon>Archelosauria</taxon>
        <taxon>Archosauria</taxon>
        <taxon>Dinosauria</taxon>
        <taxon>Saurischia</taxon>
        <taxon>Theropoda</taxon>
        <taxon>Coelurosauria</taxon>
        <taxon>Aves</taxon>
        <taxon>Neognathae</taxon>
        <taxon>Neoaves</taxon>
        <taxon>Telluraves</taxon>
        <taxon>Strigiformes</taxon>
        <taxon>Strigidae</taxon>
        <taxon>Otus</taxon>
    </lineage>
</organism>
<evidence type="ECO:0000313" key="3">
    <source>
        <dbReference type="Proteomes" id="UP000694552"/>
    </source>
</evidence>
<name>A0A8C8ASD1_9STRI</name>
<dbReference type="Ensembl" id="ENSOSUT00000009912.1">
    <property type="protein sequence ID" value="ENSOSUP00000009575.1"/>
    <property type="gene ID" value="ENSOSUG00000007021.1"/>
</dbReference>
<protein>
    <submittedName>
        <fullName evidence="2">Uncharacterized protein</fullName>
    </submittedName>
</protein>
<dbReference type="AlphaFoldDB" id="A0A8C8ASD1"/>
<dbReference type="Gene3D" id="3.30.420.40">
    <property type="match status" value="1"/>
</dbReference>
<dbReference type="PROSITE" id="PS51257">
    <property type="entry name" value="PROKAR_LIPOPROTEIN"/>
    <property type="match status" value="1"/>
</dbReference>